<dbReference type="PANTHER" id="PTHR23227:SF85">
    <property type="entry name" value="CRANIOFACIAL DEVELOPMENT PROTEIN 2"/>
    <property type="match status" value="1"/>
</dbReference>
<evidence type="ECO:0000313" key="3">
    <source>
        <dbReference type="Proteomes" id="UP000230750"/>
    </source>
</evidence>
<organism evidence="2 3">
    <name type="scientific">Stichopus japonicus</name>
    <name type="common">Sea cucumber</name>
    <dbReference type="NCBI Taxonomy" id="307972"/>
    <lineage>
        <taxon>Eukaryota</taxon>
        <taxon>Metazoa</taxon>
        <taxon>Echinodermata</taxon>
        <taxon>Eleutherozoa</taxon>
        <taxon>Echinozoa</taxon>
        <taxon>Holothuroidea</taxon>
        <taxon>Aspidochirotacea</taxon>
        <taxon>Aspidochirotida</taxon>
        <taxon>Stichopodidae</taxon>
        <taxon>Apostichopus</taxon>
    </lineage>
</organism>
<dbReference type="SUPFAM" id="SSF56219">
    <property type="entry name" value="DNase I-like"/>
    <property type="match status" value="1"/>
</dbReference>
<evidence type="ECO:0000259" key="1">
    <source>
        <dbReference type="Pfam" id="PF03372"/>
    </source>
</evidence>
<evidence type="ECO:0000313" key="2">
    <source>
        <dbReference type="EMBL" id="PIK60803.1"/>
    </source>
</evidence>
<dbReference type="AlphaFoldDB" id="A0A2G8LKM7"/>
<dbReference type="OrthoDB" id="410104at2759"/>
<reference evidence="2 3" key="1">
    <citation type="journal article" date="2017" name="PLoS Biol.">
        <title>The sea cucumber genome provides insights into morphological evolution and visceral regeneration.</title>
        <authorList>
            <person name="Zhang X."/>
            <person name="Sun L."/>
            <person name="Yuan J."/>
            <person name="Sun Y."/>
            <person name="Gao Y."/>
            <person name="Zhang L."/>
            <person name="Li S."/>
            <person name="Dai H."/>
            <person name="Hamel J.F."/>
            <person name="Liu C."/>
            <person name="Yu Y."/>
            <person name="Liu S."/>
            <person name="Lin W."/>
            <person name="Guo K."/>
            <person name="Jin S."/>
            <person name="Xu P."/>
            <person name="Storey K.B."/>
            <person name="Huan P."/>
            <person name="Zhang T."/>
            <person name="Zhou Y."/>
            <person name="Zhang J."/>
            <person name="Lin C."/>
            <person name="Li X."/>
            <person name="Xing L."/>
            <person name="Huo D."/>
            <person name="Sun M."/>
            <person name="Wang L."/>
            <person name="Mercier A."/>
            <person name="Li F."/>
            <person name="Yang H."/>
            <person name="Xiang J."/>
        </authorList>
    </citation>
    <scope>NUCLEOTIDE SEQUENCE [LARGE SCALE GENOMIC DNA]</scope>
    <source>
        <strain evidence="2">Shaxun</strain>
        <tissue evidence="2">Muscle</tissue>
    </source>
</reference>
<accession>A0A2G8LKM7</accession>
<name>A0A2G8LKM7_STIJA</name>
<dbReference type="Proteomes" id="UP000230750">
    <property type="component" value="Unassembled WGS sequence"/>
</dbReference>
<sequence>MNRTLWSRQLGPPGLTVLLELLGKDQFQIRALRYTMTSHAFERHGSDISQATSGRGQRYLNIATWNVRTLNDCGKLHQVRMEAERLSLDVLGLAEVRWTSSGQVNTNGWMFYYTGDDKVHQRGVGFLVAPKTVKTVLKVQPISDRIFVIRLKSKPQPMTIIQVYMPTSEAEDDEVLSIYAMLQKVVDDCPKKDRLVVLGDFNAQIGANRQHMSCGKFGVGEGNDRGQMFLDWLSDNKLIAVNTCSQHRKNQLYTWCSPGGQWKNQIDFISIRLRDRRECKDSRALRSADCGSDHQLVWMKLKGRSWNNKKLLTKKLKLNLEQLKDPVTAAAFESSVKGHLEGKDVTWPVLADALTSATKEHCPVVRKTEKPWINDPDCQDLIDQRRQAKITNFQGADYRNLCKAVKTVCRKAKRKWLAGLSAEADQSFRSGNTKRTYQLIKQISGRRSPQPRIGIKDKNGEMLYEADKIKDRMVRVWHTTL</sequence>
<feature type="domain" description="Endonuclease/exonuclease/phosphatase" evidence="1">
    <location>
        <begin position="63"/>
        <end position="269"/>
    </location>
</feature>
<protein>
    <submittedName>
        <fullName evidence="2">Putative craniofacial development protein 2-like</fullName>
    </submittedName>
</protein>
<dbReference type="PANTHER" id="PTHR23227">
    <property type="entry name" value="BUCENTAUR RELATED"/>
    <property type="match status" value="1"/>
</dbReference>
<comment type="caution">
    <text evidence="2">The sequence shown here is derived from an EMBL/GenBank/DDBJ whole genome shotgun (WGS) entry which is preliminary data.</text>
</comment>
<dbReference type="InterPro" id="IPR027124">
    <property type="entry name" value="Swc5/CFDP1/2"/>
</dbReference>
<dbReference type="CDD" id="cd09076">
    <property type="entry name" value="L1-EN"/>
    <property type="match status" value="1"/>
</dbReference>
<dbReference type="EMBL" id="MRZV01000047">
    <property type="protein sequence ID" value="PIK60803.1"/>
    <property type="molecule type" value="Genomic_DNA"/>
</dbReference>
<dbReference type="Pfam" id="PF03372">
    <property type="entry name" value="Exo_endo_phos"/>
    <property type="match status" value="1"/>
</dbReference>
<dbReference type="InterPro" id="IPR036691">
    <property type="entry name" value="Endo/exonu/phosph_ase_sf"/>
</dbReference>
<proteinExistence type="predicted"/>
<keyword evidence="3" id="KW-1185">Reference proteome</keyword>
<dbReference type="InterPro" id="IPR005135">
    <property type="entry name" value="Endo/exonuclease/phosphatase"/>
</dbReference>
<dbReference type="STRING" id="307972.A0A2G8LKM7"/>
<dbReference type="Gene3D" id="3.60.10.10">
    <property type="entry name" value="Endonuclease/exonuclease/phosphatase"/>
    <property type="match status" value="1"/>
</dbReference>
<gene>
    <name evidence="2" type="ORF">BSL78_02284</name>
</gene>
<dbReference type="GO" id="GO:0003824">
    <property type="term" value="F:catalytic activity"/>
    <property type="evidence" value="ECO:0007669"/>
    <property type="project" value="InterPro"/>
</dbReference>